<proteinExistence type="predicted"/>
<evidence type="ECO:0000313" key="4">
    <source>
        <dbReference type="Proteomes" id="UP000178085"/>
    </source>
</evidence>
<dbReference type="Proteomes" id="UP000178085">
    <property type="component" value="Unassembled WGS sequence"/>
</dbReference>
<evidence type="ECO:0000256" key="2">
    <source>
        <dbReference type="SAM" id="Phobius"/>
    </source>
</evidence>
<sequence length="262" mass="29442">MMNGFDSQPDWYPPTPPARKPRRRILVELLKFLGLFIFFFVLLTLIVMAPTIYTKVSYYFSAPTTDFSRKYELPISVSDNLQDIQEVTDTLNRKLIVPATDTILIPKINVDAPIVYPTESSNDAILTAIKDGVAHYPNTAMPGRVGNVFLTGHSSYYWWNGGKFNQVFALLDKLTVGDLIYVYYQGGKYIYRVNQSFIVNPSQVDILNSSGKPILTLMTCTPVGTSLRRLVVQADLVGRPPVDIESFAPFQQIPKLPTILPV</sequence>
<keyword evidence="2" id="KW-0472">Membrane</keyword>
<reference evidence="3 4" key="1">
    <citation type="journal article" date="2016" name="Nat. Commun.">
        <title>Thousands of microbial genomes shed light on interconnected biogeochemical processes in an aquifer system.</title>
        <authorList>
            <person name="Anantharaman K."/>
            <person name="Brown C.T."/>
            <person name="Hug L.A."/>
            <person name="Sharon I."/>
            <person name="Castelle C.J."/>
            <person name="Probst A.J."/>
            <person name="Thomas B.C."/>
            <person name="Singh A."/>
            <person name="Wilkins M.J."/>
            <person name="Karaoz U."/>
            <person name="Brodie E.L."/>
            <person name="Williams K.H."/>
            <person name="Hubbard S.S."/>
            <person name="Banfield J.F."/>
        </authorList>
    </citation>
    <scope>NUCLEOTIDE SEQUENCE [LARGE SCALE GENOMIC DNA]</scope>
</reference>
<keyword evidence="2" id="KW-0812">Transmembrane</keyword>
<dbReference type="InterPro" id="IPR005754">
    <property type="entry name" value="Sortase"/>
</dbReference>
<accession>A0A1F4NPZ1</accession>
<dbReference type="SUPFAM" id="SSF63817">
    <property type="entry name" value="Sortase"/>
    <property type="match status" value="1"/>
</dbReference>
<dbReference type="Gene3D" id="2.40.260.10">
    <property type="entry name" value="Sortase"/>
    <property type="match status" value="1"/>
</dbReference>
<dbReference type="NCBIfam" id="TIGR01076">
    <property type="entry name" value="sortase_fam"/>
    <property type="match status" value="1"/>
</dbReference>
<feature type="transmembrane region" description="Helical" evidence="2">
    <location>
        <begin position="29"/>
        <end position="53"/>
    </location>
</feature>
<name>A0A1F4NPZ1_UNCK3</name>
<dbReference type="EMBL" id="METD01000001">
    <property type="protein sequence ID" value="OGB73357.1"/>
    <property type="molecule type" value="Genomic_DNA"/>
</dbReference>
<dbReference type="AlphaFoldDB" id="A0A1F4NPZ1"/>
<keyword evidence="1" id="KW-0378">Hydrolase</keyword>
<dbReference type="InterPro" id="IPR023365">
    <property type="entry name" value="Sortase_dom-sf"/>
</dbReference>
<dbReference type="Pfam" id="PF04203">
    <property type="entry name" value="Sortase"/>
    <property type="match status" value="1"/>
</dbReference>
<dbReference type="GO" id="GO:0016787">
    <property type="term" value="F:hydrolase activity"/>
    <property type="evidence" value="ECO:0007669"/>
    <property type="project" value="UniProtKB-KW"/>
</dbReference>
<dbReference type="CDD" id="cd06166">
    <property type="entry name" value="Sortase_D_2"/>
    <property type="match status" value="1"/>
</dbReference>
<gene>
    <name evidence="3" type="ORF">A3K51_00555</name>
</gene>
<comment type="caution">
    <text evidence="3">The sequence shown here is derived from an EMBL/GenBank/DDBJ whole genome shotgun (WGS) entry which is preliminary data.</text>
</comment>
<organism evidence="3 4">
    <name type="scientific">candidate division Kazan bacterium RIFCSPLOWO2_01_FULL_45_19</name>
    <dbReference type="NCBI Taxonomy" id="1798538"/>
    <lineage>
        <taxon>Bacteria</taxon>
        <taxon>Bacteria division Kazan-3B-28</taxon>
    </lineage>
</organism>
<evidence type="ECO:0008006" key="5">
    <source>
        <dbReference type="Google" id="ProtNLM"/>
    </source>
</evidence>
<evidence type="ECO:0000313" key="3">
    <source>
        <dbReference type="EMBL" id="OGB73357.1"/>
    </source>
</evidence>
<dbReference type="InterPro" id="IPR042000">
    <property type="entry name" value="Sortase_D_2"/>
</dbReference>
<protein>
    <recommendedName>
        <fullName evidence="5">Sortase</fullName>
    </recommendedName>
</protein>
<keyword evidence="2" id="KW-1133">Transmembrane helix</keyword>
<evidence type="ECO:0000256" key="1">
    <source>
        <dbReference type="ARBA" id="ARBA00022801"/>
    </source>
</evidence>